<dbReference type="InterPro" id="IPR013983">
    <property type="entry name" value="Ald_Fedxn_OxRdtase_N"/>
</dbReference>
<dbReference type="GO" id="GO:0016625">
    <property type="term" value="F:oxidoreductase activity, acting on the aldehyde or oxo group of donors, iron-sulfur protein as acceptor"/>
    <property type="evidence" value="ECO:0007669"/>
    <property type="project" value="InterPro"/>
</dbReference>
<protein>
    <submittedName>
        <fullName evidence="10">Aldehyde:ferredoxin oxidoreductase</fullName>
    </submittedName>
</protein>
<evidence type="ECO:0000256" key="7">
    <source>
        <dbReference type="ARBA" id="ARBA00023014"/>
    </source>
</evidence>
<comment type="cofactor">
    <cofactor evidence="8">
        <name>tungstopterin</name>
        <dbReference type="ChEBI" id="CHEBI:30402"/>
    </cofactor>
</comment>
<keyword evidence="7" id="KW-0411">Iron-sulfur</keyword>
<dbReference type="PANTHER" id="PTHR30038:SF7">
    <property type="entry name" value="TUNGSTEN-CONTAINING GLYCERALDEHYDE-3-PHOSPHATE:FERREDOXIN OXIDOREDUCTASE"/>
    <property type="match status" value="1"/>
</dbReference>
<dbReference type="InterPro" id="IPR036503">
    <property type="entry name" value="Ald_Fedxn_OxRdtase_N_sf"/>
</dbReference>
<keyword evidence="3" id="KW-0004">4Fe-4S</keyword>
<evidence type="ECO:0000256" key="2">
    <source>
        <dbReference type="ARBA" id="ARBA00011032"/>
    </source>
</evidence>
<dbReference type="SMART" id="SM00790">
    <property type="entry name" value="AFOR_N"/>
    <property type="match status" value="1"/>
</dbReference>
<dbReference type="AlphaFoldDB" id="A0A0F7FJ19"/>
<sequence length="627" mass="70064">MYGYHGRLLDIDLSHERIGEHPLEEEVLRDYIGGRGLAAYILLRELGHRWENVDPLGEENILLFLTGPLTGYYPGVKLAVSGKSPQSNGIVGSVLSSEVAIELKAAGYDGVLVRGKARDPVYVYIEGERVEIRDASHLWGLNGRETFSRLMKEVWNNLKSRNLARQGLTKEPSFVYIGPAGENKVRTAAVMAKLAHAAGYGGYGAVMGSKNLKALVAKGFGPMPKPKHPEWVKLLIKESWNRLNRRTTFKQWGTGSGGYQTAALTSSEPVRNWQEEWHDNRAMGQQYFEAHWVKRFWADYGCPSACMKISYLRSGAKKGALTDTPDYELQAYMGPNLGVFEPRSCIYLSSIADDLGLCGIQTGNLLGFVAELYEKGLLSEKDLSGVKPKWGDAEAFARLMLMIAKREGLGKIMAEGGFRFALELQKLKGVDVRKYLVHSKGIAIGAHGVRSGKDYLPEFSYATSTQGGDHTSAPRKPYEAPWGELWMTFPDSAVICAFNAETDLMFQFLEAITGFGITREEWMNAHAKRILSLQRVALLLGGPDIYWRPLEDDDLPPRFYEPLPSGPFKGKAVEKEKIEKERAEYFSFMGWDSLGIPKEETLQSLNIEFVRPFLARVKGRVNNTQEN</sequence>
<comment type="similarity">
    <text evidence="2">Belongs to the AOR/FOR family.</text>
</comment>
<dbReference type="STRING" id="1550241.MA03_01875"/>
<accession>A0A0F7FJ19</accession>
<evidence type="ECO:0000256" key="4">
    <source>
        <dbReference type="ARBA" id="ARBA00022723"/>
    </source>
</evidence>
<dbReference type="Proteomes" id="UP000067434">
    <property type="component" value="Chromosome"/>
</dbReference>
<reference evidence="10 11" key="1">
    <citation type="journal article" date="2015" name="Stand. Genomic Sci.">
        <title>Complete genome sequence of and proposal of Thermofilum uzonense sp. nov. a novel hyperthermophilic crenarchaeon and emended description of the genus Thermofilum.</title>
        <authorList>
            <person name="Toshchakov S.V."/>
            <person name="Korzhenkov A.A."/>
            <person name="Samarov N.I."/>
            <person name="Mazunin I.O."/>
            <person name="Mozhey O.I."/>
            <person name="Shmyr I.S."/>
            <person name="Derbikova K.S."/>
            <person name="Taranov E.A."/>
            <person name="Dominova I.N."/>
            <person name="Bonch-Osmolovskaya E.A."/>
            <person name="Patrushev M.V."/>
            <person name="Podosokorskaya O.A."/>
            <person name="Kublanov I.V."/>
        </authorList>
    </citation>
    <scope>NUCLEOTIDE SEQUENCE [LARGE SCALE GENOMIC DNA]</scope>
    <source>
        <strain evidence="10 11">1807-2</strain>
    </source>
</reference>
<dbReference type="InterPro" id="IPR013984">
    <property type="entry name" value="Ald_Fedxn_OxRdtase_dom2"/>
</dbReference>
<dbReference type="OrthoDB" id="30771at2157"/>
<dbReference type="InterPro" id="IPR051919">
    <property type="entry name" value="W-dependent_AOR"/>
</dbReference>
<dbReference type="InterPro" id="IPR036021">
    <property type="entry name" value="Tungsten_al_ferr_oxy-like_C"/>
</dbReference>
<proteinExistence type="inferred from homology"/>
<evidence type="ECO:0000256" key="5">
    <source>
        <dbReference type="ARBA" id="ARBA00023002"/>
    </source>
</evidence>
<keyword evidence="6" id="KW-0408">Iron</keyword>
<dbReference type="SUPFAM" id="SSF48310">
    <property type="entry name" value="Aldehyde ferredoxin oxidoreductase, C-terminal domains"/>
    <property type="match status" value="1"/>
</dbReference>
<dbReference type="GO" id="GO:0046872">
    <property type="term" value="F:metal ion binding"/>
    <property type="evidence" value="ECO:0007669"/>
    <property type="project" value="UniProtKB-KW"/>
</dbReference>
<keyword evidence="4" id="KW-0479">Metal-binding</keyword>
<evidence type="ECO:0000259" key="9">
    <source>
        <dbReference type="SMART" id="SM00790"/>
    </source>
</evidence>
<dbReference type="HOGENOM" id="CLU_020364_1_0_2"/>
<dbReference type="GO" id="GO:0051539">
    <property type="term" value="F:4 iron, 4 sulfur cluster binding"/>
    <property type="evidence" value="ECO:0007669"/>
    <property type="project" value="UniProtKB-KW"/>
</dbReference>
<dbReference type="Gene3D" id="1.10.569.10">
    <property type="entry name" value="Aldehyde Ferredoxin Oxidoreductase Protein, subunit A, domain 2"/>
    <property type="match status" value="1"/>
</dbReference>
<evidence type="ECO:0000256" key="1">
    <source>
        <dbReference type="ARBA" id="ARBA00001966"/>
    </source>
</evidence>
<evidence type="ECO:0000256" key="8">
    <source>
        <dbReference type="ARBA" id="ARBA00049934"/>
    </source>
</evidence>
<feature type="domain" description="Aldehyde ferredoxin oxidoreductase N-terminal" evidence="9">
    <location>
        <begin position="4"/>
        <end position="221"/>
    </location>
</feature>
<dbReference type="EMBL" id="CP009961">
    <property type="protein sequence ID" value="AKG39304.1"/>
    <property type="molecule type" value="Genomic_DNA"/>
</dbReference>
<evidence type="ECO:0000313" key="11">
    <source>
        <dbReference type="Proteomes" id="UP000067434"/>
    </source>
</evidence>
<evidence type="ECO:0000313" key="10">
    <source>
        <dbReference type="EMBL" id="AKG39304.1"/>
    </source>
</evidence>
<evidence type="ECO:0000256" key="3">
    <source>
        <dbReference type="ARBA" id="ARBA00022485"/>
    </source>
</evidence>
<keyword evidence="11" id="KW-1185">Reference proteome</keyword>
<dbReference type="Pfam" id="PF01314">
    <property type="entry name" value="AFOR_C"/>
    <property type="match status" value="1"/>
</dbReference>
<dbReference type="SUPFAM" id="SSF56228">
    <property type="entry name" value="Aldehyde ferredoxin oxidoreductase, N-terminal domain"/>
    <property type="match status" value="1"/>
</dbReference>
<dbReference type="GO" id="GO:0009055">
    <property type="term" value="F:electron transfer activity"/>
    <property type="evidence" value="ECO:0007669"/>
    <property type="project" value="InterPro"/>
</dbReference>
<evidence type="ECO:0000256" key="6">
    <source>
        <dbReference type="ARBA" id="ARBA00023004"/>
    </source>
</evidence>
<dbReference type="PATRIC" id="fig|1550241.5.peg.382"/>
<organism evidence="10 11">
    <name type="scientific">Infirmifilum uzonense</name>
    <dbReference type="NCBI Taxonomy" id="1550241"/>
    <lineage>
        <taxon>Archaea</taxon>
        <taxon>Thermoproteota</taxon>
        <taxon>Thermoprotei</taxon>
        <taxon>Thermofilales</taxon>
        <taxon>Thermofilaceae</taxon>
        <taxon>Infirmifilum</taxon>
    </lineage>
</organism>
<comment type="cofactor">
    <cofactor evidence="1">
        <name>[4Fe-4S] cluster</name>
        <dbReference type="ChEBI" id="CHEBI:49883"/>
    </cofactor>
</comment>
<dbReference type="PANTHER" id="PTHR30038">
    <property type="entry name" value="ALDEHYDE FERREDOXIN OXIDOREDUCTASE"/>
    <property type="match status" value="1"/>
</dbReference>
<dbReference type="KEGG" id="thf:MA03_01875"/>
<gene>
    <name evidence="10" type="ORF">MA03_01875</name>
</gene>
<name>A0A0F7FJ19_9CREN</name>
<keyword evidence="5" id="KW-0560">Oxidoreductase</keyword>
<dbReference type="Gene3D" id="3.60.9.10">
    <property type="entry name" value="Aldehyde ferredoxin oxidoreductase, N-terminal domain"/>
    <property type="match status" value="1"/>
</dbReference>
<dbReference type="InterPro" id="IPR001203">
    <property type="entry name" value="OxRdtase_Ald_Fedxn_C"/>
</dbReference>
<dbReference type="InterPro" id="IPR013985">
    <property type="entry name" value="Ald_Fedxn_OxRdtase_dom3"/>
</dbReference>
<dbReference type="Gene3D" id="1.10.599.10">
    <property type="entry name" value="Aldehyde Ferredoxin Oxidoreductase Protein, subunit A, domain 3"/>
    <property type="match status" value="1"/>
</dbReference>
<dbReference type="Pfam" id="PF02730">
    <property type="entry name" value="AFOR_N"/>
    <property type="match status" value="1"/>
</dbReference>